<dbReference type="PANTHER" id="PTHR31137">
    <property type="entry name" value="PROTEIN PSIB-RELATED-RELATED"/>
    <property type="match status" value="1"/>
</dbReference>
<dbReference type="Gene3D" id="2.60.40.740">
    <property type="match status" value="1"/>
</dbReference>
<evidence type="ECO:0000313" key="7">
    <source>
        <dbReference type="Proteomes" id="UP000239663"/>
    </source>
</evidence>
<dbReference type="EMBL" id="PKOZ01000001">
    <property type="protein sequence ID" value="PQD96793.1"/>
    <property type="molecule type" value="Genomic_DNA"/>
</dbReference>
<dbReference type="Proteomes" id="UP000239663">
    <property type="component" value="Unassembled WGS sequence"/>
</dbReference>
<dbReference type="Pfam" id="PF07691">
    <property type="entry name" value="PA14"/>
    <property type="match status" value="1"/>
</dbReference>
<dbReference type="NCBIfam" id="TIGR02148">
    <property type="entry name" value="Fibro_Slime"/>
    <property type="match status" value="1"/>
</dbReference>
<dbReference type="InterPro" id="IPR011658">
    <property type="entry name" value="PA14_dom"/>
</dbReference>
<dbReference type="SUPFAM" id="SSF49478">
    <property type="entry name" value="Cna protein B-type domain"/>
    <property type="match status" value="17"/>
</dbReference>
<dbReference type="SMART" id="SM00758">
    <property type="entry name" value="PA14"/>
    <property type="match status" value="1"/>
</dbReference>
<dbReference type="RefSeq" id="WP_104847890.1">
    <property type="nucleotide sequence ID" value="NZ_PKOZ01000001.1"/>
</dbReference>
<dbReference type="InterPro" id="IPR047589">
    <property type="entry name" value="DUF11_rpt"/>
</dbReference>
<dbReference type="Pfam" id="PF05738">
    <property type="entry name" value="Cna_B"/>
    <property type="match status" value="17"/>
</dbReference>
<dbReference type="InterPro" id="IPR001434">
    <property type="entry name" value="OmcB-like_DUF11"/>
</dbReference>
<evidence type="ECO:0000256" key="1">
    <source>
        <dbReference type="ARBA" id="ARBA00008709"/>
    </source>
</evidence>
<feature type="compositionally biased region" description="Basic and acidic residues" evidence="4">
    <location>
        <begin position="205"/>
        <end position="216"/>
    </location>
</feature>
<evidence type="ECO:0000256" key="4">
    <source>
        <dbReference type="SAM" id="MobiDB-lite"/>
    </source>
</evidence>
<feature type="region of interest" description="Disordered" evidence="4">
    <location>
        <begin position="154"/>
        <end position="247"/>
    </location>
</feature>
<name>A0A2S7N464_9BACI</name>
<accession>A0A2S7N464</accession>
<dbReference type="InterPro" id="IPR051154">
    <property type="entry name" value="Prespore-cell_inducing_factor"/>
</dbReference>
<dbReference type="Pfam" id="PF01345">
    <property type="entry name" value="DUF11"/>
    <property type="match status" value="1"/>
</dbReference>
<proteinExistence type="inferred from homology"/>
<evidence type="ECO:0000313" key="6">
    <source>
        <dbReference type="EMBL" id="PQD96793.1"/>
    </source>
</evidence>
<dbReference type="OrthoDB" id="2056845at2"/>
<organism evidence="6 7">
    <name type="scientific">Pradoshia eiseniae</name>
    <dbReference type="NCBI Taxonomy" id="2064768"/>
    <lineage>
        <taxon>Bacteria</taxon>
        <taxon>Bacillati</taxon>
        <taxon>Bacillota</taxon>
        <taxon>Bacilli</taxon>
        <taxon>Bacillales</taxon>
        <taxon>Bacillaceae</taxon>
        <taxon>Pradoshia</taxon>
    </lineage>
</organism>
<keyword evidence="2" id="KW-0732">Signal</keyword>
<keyword evidence="7" id="KW-1185">Reference proteome</keyword>
<keyword evidence="3" id="KW-0325">Glycoprotein</keyword>
<dbReference type="PROSITE" id="PS51820">
    <property type="entry name" value="PA14"/>
    <property type="match status" value="1"/>
</dbReference>
<feature type="compositionally biased region" description="Acidic residues" evidence="4">
    <location>
        <begin position="193"/>
        <end position="204"/>
    </location>
</feature>
<feature type="compositionally biased region" description="Basic and acidic residues" evidence="4">
    <location>
        <begin position="165"/>
        <end position="192"/>
    </location>
</feature>
<dbReference type="Gene3D" id="2.60.40.1140">
    <property type="entry name" value="Collagen-binding surface protein Cna, B-type domain"/>
    <property type="match status" value="17"/>
</dbReference>
<reference evidence="6 7" key="1">
    <citation type="submission" date="2017-12" db="EMBL/GenBank/DDBJ databases">
        <title>Taxonomic description and draft genome of Pradoshia cofamensis Gen. nov., sp. nov., a thermotolerant bacillale isolated from anterior gut of earthworm Eisenia fetida.</title>
        <authorList>
            <person name="Saha T."/>
            <person name="Chakraborty R."/>
        </authorList>
    </citation>
    <scope>NUCLEOTIDE SEQUENCE [LARGE SCALE GENOMIC DNA]</scope>
    <source>
        <strain evidence="6 7">EAG3</strain>
    </source>
</reference>
<evidence type="ECO:0000256" key="2">
    <source>
        <dbReference type="ARBA" id="ARBA00022729"/>
    </source>
</evidence>
<dbReference type="CDD" id="cd00222">
    <property type="entry name" value="CollagenBindB"/>
    <property type="match status" value="17"/>
</dbReference>
<dbReference type="GO" id="GO:0005576">
    <property type="term" value="C:extracellular region"/>
    <property type="evidence" value="ECO:0007669"/>
    <property type="project" value="TreeGrafter"/>
</dbReference>
<evidence type="ECO:0000259" key="5">
    <source>
        <dbReference type="PROSITE" id="PS51820"/>
    </source>
</evidence>
<comment type="similarity">
    <text evidence="1">Belongs to the prespore-cell-inducing factor family.</text>
</comment>
<sequence length="2139" mass="237036">MDLIGTRTYTKKRRQKRAFSMLALIVLLVQTLLTPFAQYVSADGGSVSVKFNQDEVQVGDALTATITGTEEDAGLLKLAVNDCLSIKGIAEGHESVGNIDKQSQILSFTWNEGSSKTLTVNLAANKAGSGTANITSENGGHSSAMVQINAPVEVGSEESADEPAATEKEEPVVEQKEEQKQEEPAEVQKEEQEPADEQNSEEAISEEKTVVKKNETENNQSQEKTVKKSVTKSAPKVETVSEGNTEETSAVPFNVGTKAASDAALYADGNLDMPIIIRDFKSDGTMFEMNFNKGAGPGLKTGLVESKIGPDRKPVFTKEALSYHRGMSTEEHTITDSEIIKRQNQLFNDTSGVNMSVERTLPLTLNNGMYEYSSSAFFPIDGQLYGNQNRNHNFHFTLEMHTTFTYTGGEVFNFTGDDDVWVFINDKLALDLGGVHGQLSGTINLDEMATTLGIEPGKDYTFDFFYMERHTTESNLKITTSICFQPEVSATKTVDKKEASNGDVLEYTFTARNAGKKDADNLTLTDVLDEGLSFVENSVTIDGVAVTDATYNPNTRKLTIPISELNHGDSIVISFKATVEVDSSLFGDNSHYTIKNNGVIDSYTTNTVQTVIAKASVTVKKEWGDNGNQDGIRPESVRVQLKANGNAEGNPIELNAENDWSYTWANIDLKSNGQEITYDVEEVKVPEGYAAKVSGNLKDGFTITNTHTPEKISVSGEKVWEDADNQDGKRPGSITVNLLANGEKVADKTVTAENGWKFSFEGFDKYQNGKEIIYTFTEEPVEGYESDVEGRIITNIHEPEKTLVTGTKTWNDANNQDGKRPASITVRLLADGKEVDHQTVTDENGWNFTFGDLDMYKAGEKVTYTITEDEVAEYETMIDGTTITNTHEPEMIEVIGGKKVWDDKDNQDGKRPASITVRLWANDEEVADQTVTAKDNWEYRFENLPKYKEGKEIAYTVTEDSVEHYSTKVDGTTITNSYTPEKTSVMVTKVWEDANDQDGKRPESVTVSLLANGKDTGKTVTLNADNDWADTFTELDMYQKGEKIAYSVAEPKVASDYEVAITGDAEKGYVVTNTHQVEKTEISGEKVWEDADNQDGKRPASITVRLLADGKEVAYQVVTVDDGWKFTFDNLDVYKAGKKVEYTITEDEVAEYKTTIDGTTITNTHEPEMIEVIGGKKVWDDKDNQDGKRPASITVRLLANNEEAAYQTVTAEDNWEYSFENLPKYKAGAEIAYKVTEDTVEHYSAKVDGTTITNAYTPKQTSVMVTKVWEDANDQDGKRPESVTVSLLANGEDTGKTVTLNADNNWAGTFTELDMYQKGKEIAYTVTEPKVASGYEVAIDGEADVGYVITNTHQVEKTKISGEKVWEDANNQDGKRPASITVRLLADGKEVAHQNVTADNGWKYTFDDLDVYEAGEKIEYIITEDGVAEYTTTIDGTTITNTHEPEMIEVIGGKKVWDDKDNQDGKRPKSITVRLLANSNEVAYQTVTVEDNWEYSFENLPKYKDGKEIAYTVTEDAVEHYSAKVEGTTITNSYTPEKTSVAVTKVWEDANDQDGKRPESVTVSLLANGKDTGKTVTLNADNNWNGAFTELDMYQEGEKIAYTVTEPKVASDYEVAITGNAEKGYVVTNKHQVEKTEISGRKIWKDANNQDGKRPESITVRLLADGEEVAHRAVTADDDWEYTFDNLDVYDGGEKIKYTITENGVAEYTTTINGTTITNTHEPEMIEVIGGKKVWDDKDNQDGKRPASITVRLLANGDEVGHQTVTAEDDWEYSFKELPKYKDGTEIVYTVTEDAVNDYETKISGFNITNTHEVEKINVEGVKTWDDADNQDGKRPESITVNLLANGTKVDSRIVTAKDNWKYSFETLDKYASGEEITYTVSEEKVDDYETKVSGFNITNTHEVEKIKVEGVKTWDDADNQDGKRPESITVNLLANGTKVDSKTVTAKDNWKYSFDNLDKYANGKEITYTVSEDEVAGYDVTISGFNITNKHEVEKISVEGAKTWEDADNQDGKRPASITVNLLANGTKVDSKTVTAKDDWKYSFDNLDKYANGKEITYTVSEDEVAGYDVTISGFDITNTHEVEKISVEGAKTWEDEDNQDGKRPASITVNLLANGTKVDSKTVTAKDDWKYSFDNLD</sequence>
<feature type="domain" description="PA14" evidence="5">
    <location>
        <begin position="348"/>
        <end position="494"/>
    </location>
</feature>
<dbReference type="NCBIfam" id="TIGR01451">
    <property type="entry name" value="B_ant_repeat"/>
    <property type="match status" value="1"/>
</dbReference>
<feature type="non-terminal residue" evidence="6">
    <location>
        <position position="2139"/>
    </location>
</feature>
<dbReference type="InterPro" id="IPR008454">
    <property type="entry name" value="Collagen-bd_Cna-like_B-typ_dom"/>
</dbReference>
<gene>
    <name evidence="6" type="ORF">CYL18_02580</name>
</gene>
<evidence type="ECO:0000256" key="3">
    <source>
        <dbReference type="ARBA" id="ARBA00023180"/>
    </source>
</evidence>
<dbReference type="InterPro" id="IPR011874">
    <property type="entry name" value="Fibro_Slime"/>
</dbReference>
<dbReference type="InterPro" id="IPR037524">
    <property type="entry name" value="PA14/GLEYA"/>
</dbReference>
<protein>
    <recommendedName>
        <fullName evidence="5">PA14 domain-containing protein</fullName>
    </recommendedName>
</protein>
<comment type="caution">
    <text evidence="6">The sequence shown here is derived from an EMBL/GenBank/DDBJ whole genome shotgun (WGS) entry which is preliminary data.</text>
</comment>